<dbReference type="EMBL" id="GGFL01012652">
    <property type="protein sequence ID" value="MBW76830.1"/>
    <property type="molecule type" value="Transcribed_RNA"/>
</dbReference>
<dbReference type="AlphaFoldDB" id="A0A2M4DGY0"/>
<feature type="chain" id="PRO_5014850423" evidence="1">
    <location>
        <begin position="24"/>
        <end position="77"/>
    </location>
</feature>
<sequence length="77" mass="8450">MLAPPPITIVLFSFWAFGCKVSGSPFPFSTPFPLPHRPCDPLQRKKGIRLQGGSEVSESQVVSYPSWDDILTNTGNT</sequence>
<feature type="signal peptide" evidence="1">
    <location>
        <begin position="1"/>
        <end position="23"/>
    </location>
</feature>
<name>A0A2M4DGY0_ANODA</name>
<reference evidence="2" key="1">
    <citation type="submission" date="2018-01" db="EMBL/GenBank/DDBJ databases">
        <title>An insight into the sialome of Amazonian anophelines.</title>
        <authorList>
            <person name="Ribeiro J.M."/>
            <person name="Scarpassa V."/>
            <person name="Calvo E."/>
        </authorList>
    </citation>
    <scope>NUCLEOTIDE SEQUENCE</scope>
</reference>
<accession>A0A2M4DGY0</accession>
<protein>
    <submittedName>
        <fullName evidence="2">Putative secreted protein</fullName>
    </submittedName>
</protein>
<organism evidence="2">
    <name type="scientific">Anopheles darlingi</name>
    <name type="common">Mosquito</name>
    <dbReference type="NCBI Taxonomy" id="43151"/>
    <lineage>
        <taxon>Eukaryota</taxon>
        <taxon>Metazoa</taxon>
        <taxon>Ecdysozoa</taxon>
        <taxon>Arthropoda</taxon>
        <taxon>Hexapoda</taxon>
        <taxon>Insecta</taxon>
        <taxon>Pterygota</taxon>
        <taxon>Neoptera</taxon>
        <taxon>Endopterygota</taxon>
        <taxon>Diptera</taxon>
        <taxon>Nematocera</taxon>
        <taxon>Culicoidea</taxon>
        <taxon>Culicidae</taxon>
        <taxon>Anophelinae</taxon>
        <taxon>Anopheles</taxon>
    </lineage>
</organism>
<evidence type="ECO:0000313" key="2">
    <source>
        <dbReference type="EMBL" id="MBW76830.1"/>
    </source>
</evidence>
<keyword evidence="1" id="KW-0732">Signal</keyword>
<evidence type="ECO:0000256" key="1">
    <source>
        <dbReference type="SAM" id="SignalP"/>
    </source>
</evidence>
<proteinExistence type="predicted"/>